<dbReference type="PANTHER" id="PTHR45649">
    <property type="entry name" value="AMINO-ACID PERMEASE BAT1"/>
    <property type="match status" value="1"/>
</dbReference>
<organism evidence="7 8">
    <name type="scientific">Pichia kudriavzevii</name>
    <name type="common">Yeast</name>
    <name type="synonym">Issatchenkia orientalis</name>
    <dbReference type="NCBI Taxonomy" id="4909"/>
    <lineage>
        <taxon>Eukaryota</taxon>
        <taxon>Fungi</taxon>
        <taxon>Dikarya</taxon>
        <taxon>Ascomycota</taxon>
        <taxon>Saccharomycotina</taxon>
        <taxon>Pichiomycetes</taxon>
        <taxon>Pichiales</taxon>
        <taxon>Pichiaceae</taxon>
        <taxon>Pichia</taxon>
    </lineage>
</organism>
<dbReference type="Proteomes" id="UP000189274">
    <property type="component" value="Unassembled WGS sequence"/>
</dbReference>
<evidence type="ECO:0000256" key="1">
    <source>
        <dbReference type="ARBA" id="ARBA00004141"/>
    </source>
</evidence>
<feature type="transmembrane region" description="Helical" evidence="6">
    <location>
        <begin position="742"/>
        <end position="764"/>
    </location>
</feature>
<feature type="transmembrane region" description="Helical" evidence="6">
    <location>
        <begin position="61"/>
        <end position="81"/>
    </location>
</feature>
<dbReference type="InterPro" id="IPR002293">
    <property type="entry name" value="AA/rel_permease1"/>
</dbReference>
<dbReference type="VEuPathDB" id="FungiDB:C5L36_0B00650"/>
<sequence length="1088" mass="116698">MEAIKSATGFAPITSTASRFHEISALASPIREIDAVHAEDDDDLLAEIGYKPELMRRFSTFQIFGIAYSIMGILPSVASLLGDALTSGPAGAVWSWVIASFLILTVGIGMSELASAIPTSGGLYYWTYYYAPDSVAVPLSFVIGLSNTLALCSGTVSVFYGCAQEVLAAVYLTNNDFVITDGKTYGVFAGCIFTGALATCVSSKNVAFLQTLSSACHTGLLVLFLIALPIGTKINRGEFNSRGFIFGDVQNYSDWTTGWQFCLSFMTAVWTIGAFDSCVHMSEEAKNATHGVPIGICGAISVCGLLGFVILICVCACMNPDIETILATDTGFPMAQVIYDSLGNKWAIAFMSLMAVCQWLMGASLVTASSRQIWAFARDNGLPFAEIFKVVNKRMKVPLRAVGLAGLISLAIGCLCLAGSTAAGALFSLGVCGNYLAWCTPIFLKLVFGKDKFKPGAFYLGKILSSINGWIACAWGAFIIILACFPSSKHVDKTTMNYASVITGGCWILSIVFFFTYKYKYYHGPRIYCHTSYNMEAIKSATGFAPITSTASRFHEISALASPIREIDAVHAEDDDDLLAEIGYKPELMRRFSTFQIFGIAYSIMGILPSVASLLGDALTSGPAGAVWSWVIASFLILTVGIGMSELASAIPTSGGLYYWTYYYAPDSVAVPLSFVIGLSNTLALCSGTVSVFYGCAQEVLAAVYLTNNDFVITDGKTYGVFAGCIFTGALATCVSSKNVAFLQTLSSACHTGLLVLFLIALPIGTKINRGEFNSRGFIFGDVQNYSDWTTGWQFCLSFMTAVWTIGAFDSCVHMSEEAKNATHGVPIGICGAISVCGLLGFVILICVCACMNPDIETILATDTGFPMAQVIYDSLGNKWAIAFMSLMAVCQWLMGASLVTASSRQIWAFARDNGLPFAEIFKVVNKRMKVPLRAVGLAGLISLAIGCLCLAGSTAAGALFALMVCGNYLAWCTPIFLKLVFGKDKFKPGSFYLGKVLSTINGWIACAWGVFITIVACFPSSKHVDKTTMNYASVISGGVWILSIIFFFTYKYKHYHGPKSNLDDSAIDGSSDAESVKLPLHEKSDIV</sequence>
<protein>
    <submittedName>
        <fullName evidence="7">GABA-specific permease</fullName>
    </submittedName>
</protein>
<keyword evidence="3 6" id="KW-0812">Transmembrane</keyword>
<feature type="transmembrane region" description="Helical" evidence="6">
    <location>
        <begin position="426"/>
        <end position="448"/>
    </location>
</feature>
<reference evidence="8" key="1">
    <citation type="journal article" date="2017" name="Genome Announc.">
        <title>Genome sequences of Cyberlindnera fabianii 65, Pichia kudriavzevii 129, and Saccharomyces cerevisiae 131 isolated from fermented masau fruits in Zimbabwe.</title>
        <authorList>
            <person name="van Rijswijck I.M.H."/>
            <person name="Derks M.F.L."/>
            <person name="Abee T."/>
            <person name="de Ridder D."/>
            <person name="Smid E.J."/>
        </authorList>
    </citation>
    <scope>NUCLEOTIDE SEQUENCE [LARGE SCALE GENOMIC DNA]</scope>
    <source>
        <strain evidence="8">129</strain>
    </source>
</reference>
<feature type="transmembrane region" description="Helical" evidence="6">
    <location>
        <begin position="825"/>
        <end position="846"/>
    </location>
</feature>
<feature type="transmembrane region" description="Helical" evidence="6">
    <location>
        <begin position="669"/>
        <end position="694"/>
    </location>
</feature>
<keyword evidence="4 6" id="KW-1133">Transmembrane helix</keyword>
<feature type="transmembrane region" description="Helical" evidence="6">
    <location>
        <begin position="460"/>
        <end position="483"/>
    </location>
</feature>
<feature type="transmembrane region" description="Helical" evidence="6">
    <location>
        <begin position="346"/>
        <end position="368"/>
    </location>
</feature>
<dbReference type="PANTHER" id="PTHR45649:SF6">
    <property type="entry name" value="GABA-SPECIFIC PERMEASE"/>
    <property type="match status" value="1"/>
</dbReference>
<feature type="transmembrane region" description="Helical" evidence="6">
    <location>
        <begin position="1029"/>
        <end position="1051"/>
    </location>
</feature>
<feature type="transmembrane region" description="Helical" evidence="6">
    <location>
        <begin position="291"/>
        <end position="312"/>
    </location>
</feature>
<feature type="transmembrane region" description="Helical" evidence="6">
    <location>
        <begin position="397"/>
        <end position="420"/>
    </location>
</feature>
<comment type="subcellular location">
    <subcellularLocation>
        <location evidence="1">Membrane</location>
        <topology evidence="1">Multi-pass membrane protein</topology>
    </subcellularLocation>
</comment>
<feature type="transmembrane region" description="Helical" evidence="6">
    <location>
        <begin position="993"/>
        <end position="1017"/>
    </location>
</feature>
<feature type="transmembrane region" description="Helical" evidence="6">
    <location>
        <begin position="718"/>
        <end position="735"/>
    </location>
</feature>
<evidence type="ECO:0000256" key="3">
    <source>
        <dbReference type="ARBA" id="ARBA00022692"/>
    </source>
</evidence>
<feature type="transmembrane region" description="Helical" evidence="6">
    <location>
        <begin position="960"/>
        <end position="981"/>
    </location>
</feature>
<feature type="transmembrane region" description="Helical" evidence="6">
    <location>
        <begin position="495"/>
        <end position="517"/>
    </location>
</feature>
<feature type="transmembrane region" description="Helical" evidence="6">
    <location>
        <begin position="93"/>
        <end position="114"/>
    </location>
</feature>
<evidence type="ECO:0000256" key="4">
    <source>
        <dbReference type="ARBA" id="ARBA00022989"/>
    </source>
</evidence>
<feature type="transmembrane region" description="Helical" evidence="6">
    <location>
        <begin position="595"/>
        <end position="615"/>
    </location>
</feature>
<feature type="transmembrane region" description="Helical" evidence="6">
    <location>
        <begin position="627"/>
        <end position="648"/>
    </location>
</feature>
<accession>A0A1V2LGZ6</accession>
<feature type="transmembrane region" description="Helical" evidence="6">
    <location>
        <begin position="880"/>
        <end position="902"/>
    </location>
</feature>
<dbReference type="AlphaFoldDB" id="A0A1V2LGZ6"/>
<name>A0A1V2LGZ6_PICKU</name>
<dbReference type="VEuPathDB" id="FungiDB:C5L36_0B00660"/>
<evidence type="ECO:0000313" key="7">
    <source>
        <dbReference type="EMBL" id="ONH71438.1"/>
    </source>
</evidence>
<evidence type="ECO:0000256" key="5">
    <source>
        <dbReference type="ARBA" id="ARBA00023136"/>
    </source>
</evidence>
<dbReference type="Gene3D" id="1.20.1740.10">
    <property type="entry name" value="Amino acid/polyamine transporter I"/>
    <property type="match status" value="2"/>
</dbReference>
<dbReference type="GO" id="GO:0016020">
    <property type="term" value="C:membrane"/>
    <property type="evidence" value="ECO:0007669"/>
    <property type="project" value="UniProtKB-SubCell"/>
</dbReference>
<feature type="transmembrane region" description="Helical" evidence="6">
    <location>
        <begin position="931"/>
        <end position="954"/>
    </location>
</feature>
<feature type="transmembrane region" description="Helical" evidence="6">
    <location>
        <begin position="184"/>
        <end position="201"/>
    </location>
</feature>
<dbReference type="EMBL" id="MQVM01000034">
    <property type="protein sequence ID" value="ONH71438.1"/>
    <property type="molecule type" value="Genomic_DNA"/>
</dbReference>
<proteinExistence type="predicted"/>
<dbReference type="Pfam" id="PF13520">
    <property type="entry name" value="AA_permease_2"/>
    <property type="match status" value="2"/>
</dbReference>
<keyword evidence="2" id="KW-0813">Transport</keyword>
<keyword evidence="5 6" id="KW-0472">Membrane</keyword>
<gene>
    <name evidence="7" type="ORF">BOH78_4510</name>
</gene>
<feature type="transmembrane region" description="Helical" evidence="6">
    <location>
        <begin position="135"/>
        <end position="160"/>
    </location>
</feature>
<comment type="caution">
    <text evidence="7">The sequence shown here is derived from an EMBL/GenBank/DDBJ whole genome shotgun (WGS) entry which is preliminary data.</text>
</comment>
<dbReference type="GO" id="GO:0022857">
    <property type="term" value="F:transmembrane transporter activity"/>
    <property type="evidence" value="ECO:0007669"/>
    <property type="project" value="InterPro"/>
</dbReference>
<feature type="transmembrane region" description="Helical" evidence="6">
    <location>
        <begin position="208"/>
        <end position="230"/>
    </location>
</feature>
<evidence type="ECO:0000256" key="2">
    <source>
        <dbReference type="ARBA" id="ARBA00022448"/>
    </source>
</evidence>
<feature type="transmembrane region" description="Helical" evidence="6">
    <location>
        <begin position="258"/>
        <end position="279"/>
    </location>
</feature>
<evidence type="ECO:0000256" key="6">
    <source>
        <dbReference type="SAM" id="Phobius"/>
    </source>
</evidence>
<evidence type="ECO:0000313" key="8">
    <source>
        <dbReference type="Proteomes" id="UP000189274"/>
    </source>
</evidence>
<feature type="transmembrane region" description="Helical" evidence="6">
    <location>
        <begin position="792"/>
        <end position="813"/>
    </location>
</feature>